<keyword evidence="12" id="KW-0238">DNA-binding</keyword>
<evidence type="ECO:0000256" key="6">
    <source>
        <dbReference type="ARBA" id="ARBA00022723"/>
    </source>
</evidence>
<evidence type="ECO:0000256" key="7">
    <source>
        <dbReference type="ARBA" id="ARBA00022763"/>
    </source>
</evidence>
<evidence type="ECO:0000256" key="1">
    <source>
        <dbReference type="ARBA" id="ARBA00004123"/>
    </source>
</evidence>
<dbReference type="Gene3D" id="3.30.60.60">
    <property type="entry name" value="N-acetyl transferase-like"/>
    <property type="match status" value="1"/>
</dbReference>
<name>A0A0N4X276_HAEPC</name>
<feature type="active site" description="Proton donor/acceptor" evidence="17">
    <location>
        <position position="592"/>
    </location>
</feature>
<evidence type="ECO:0000256" key="10">
    <source>
        <dbReference type="ARBA" id="ARBA00022990"/>
    </source>
</evidence>
<dbReference type="GO" id="GO:0006355">
    <property type="term" value="P:regulation of DNA-templated transcription"/>
    <property type="evidence" value="ECO:0007669"/>
    <property type="project" value="InterPro"/>
</dbReference>
<keyword evidence="7" id="KW-0227">DNA damage</keyword>
<dbReference type="Pfam" id="PF11717">
    <property type="entry name" value="Tudor-knot"/>
    <property type="match status" value="1"/>
</dbReference>
<evidence type="ECO:0000256" key="8">
    <source>
        <dbReference type="ARBA" id="ARBA00022771"/>
    </source>
</evidence>
<proteinExistence type="inferred from homology"/>
<keyword evidence="21" id="KW-1185">Reference proteome</keyword>
<evidence type="ECO:0000256" key="5">
    <source>
        <dbReference type="ARBA" id="ARBA00022679"/>
    </source>
</evidence>
<dbReference type="InterPro" id="IPR040706">
    <property type="entry name" value="Zf-MYST"/>
</dbReference>
<keyword evidence="16" id="KW-0012">Acyltransferase</keyword>
<dbReference type="GO" id="GO:0005634">
    <property type="term" value="C:nucleus"/>
    <property type="evidence" value="ECO:0007669"/>
    <property type="project" value="UniProtKB-SubCell"/>
</dbReference>
<dbReference type="OMA" id="QDGMGQN"/>
<dbReference type="AlphaFoldDB" id="A0A0N4X276"/>
<feature type="domain" description="MYST-type HAT" evidence="19">
    <location>
        <begin position="408"/>
        <end position="605"/>
    </location>
</feature>
<dbReference type="PANTHER" id="PTHR10615">
    <property type="entry name" value="HISTONE ACETYLTRANSFERASE"/>
    <property type="match status" value="1"/>
</dbReference>
<dbReference type="EMBL" id="UZAF01020582">
    <property type="protein sequence ID" value="VDO71121.1"/>
    <property type="molecule type" value="Genomic_DNA"/>
</dbReference>
<dbReference type="GO" id="GO:0046972">
    <property type="term" value="F:histone H4K16 acetyltransferase activity"/>
    <property type="evidence" value="ECO:0007669"/>
    <property type="project" value="TreeGrafter"/>
</dbReference>
<dbReference type="OrthoDB" id="787137at2759"/>
<reference evidence="20 21" key="2">
    <citation type="submission" date="2018-11" db="EMBL/GenBank/DDBJ databases">
        <authorList>
            <consortium name="Pathogen Informatics"/>
        </authorList>
    </citation>
    <scope>NUCLEOTIDE SEQUENCE [LARGE SCALE GENOMIC DNA]</scope>
    <source>
        <strain evidence="20 21">MHpl1</strain>
    </source>
</reference>
<dbReference type="EC" id="2.3.1.48" evidence="4"/>
<dbReference type="FunFam" id="3.30.2450.30:FF:000003">
    <property type="entry name" value="Histone acetyltransferase"/>
    <property type="match status" value="1"/>
</dbReference>
<keyword evidence="11" id="KW-0805">Transcription regulation</keyword>
<keyword evidence="6" id="KW-0479">Metal-binding</keyword>
<comment type="similarity">
    <text evidence="2">Belongs to the PUR DNA-binding protein family.</text>
</comment>
<keyword evidence="10" id="KW-0007">Acetylation</keyword>
<dbReference type="InterPro" id="IPR025995">
    <property type="entry name" value="Tudor-knot"/>
</dbReference>
<dbReference type="InterPro" id="IPR006628">
    <property type="entry name" value="PUR-bd_fam"/>
</dbReference>
<dbReference type="GO" id="GO:0032422">
    <property type="term" value="F:purine-rich negative regulatory element binding"/>
    <property type="evidence" value="ECO:0007669"/>
    <property type="project" value="InterPro"/>
</dbReference>
<evidence type="ECO:0000256" key="2">
    <source>
        <dbReference type="ARBA" id="ARBA00009251"/>
    </source>
</evidence>
<evidence type="ECO:0000256" key="17">
    <source>
        <dbReference type="PIRSR" id="PIRSR602717-51"/>
    </source>
</evidence>
<dbReference type="GO" id="GO:0008270">
    <property type="term" value="F:zinc ion binding"/>
    <property type="evidence" value="ECO:0007669"/>
    <property type="project" value="UniProtKB-KW"/>
</dbReference>
<dbReference type="SUPFAM" id="SSF54160">
    <property type="entry name" value="Chromo domain-like"/>
    <property type="match status" value="1"/>
</dbReference>
<dbReference type="InterPro" id="IPR002717">
    <property type="entry name" value="HAT_MYST-type"/>
</dbReference>
<keyword evidence="8" id="KW-0863">Zinc-finger</keyword>
<dbReference type="FunFam" id="3.30.60.60:FF:000001">
    <property type="entry name" value="Histone acetyltransferase"/>
    <property type="match status" value="1"/>
</dbReference>
<keyword evidence="14" id="KW-0234">DNA repair</keyword>
<evidence type="ECO:0000256" key="12">
    <source>
        <dbReference type="ARBA" id="ARBA00023125"/>
    </source>
</evidence>
<organism evidence="22">
    <name type="scientific">Haemonchus placei</name>
    <name type="common">Barber's pole worm</name>
    <dbReference type="NCBI Taxonomy" id="6290"/>
    <lineage>
        <taxon>Eukaryota</taxon>
        <taxon>Metazoa</taxon>
        <taxon>Ecdysozoa</taxon>
        <taxon>Nematoda</taxon>
        <taxon>Chromadorea</taxon>
        <taxon>Rhabditida</taxon>
        <taxon>Rhabditina</taxon>
        <taxon>Rhabditomorpha</taxon>
        <taxon>Strongyloidea</taxon>
        <taxon>Trichostrongylidae</taxon>
        <taxon>Haemonchus</taxon>
    </lineage>
</organism>
<evidence type="ECO:0000256" key="9">
    <source>
        <dbReference type="ARBA" id="ARBA00022833"/>
    </source>
</evidence>
<dbReference type="Gene3D" id="3.40.630.30">
    <property type="match status" value="1"/>
</dbReference>
<dbReference type="STRING" id="6290.A0A0N4X276"/>
<dbReference type="GO" id="GO:0000724">
    <property type="term" value="P:double-strand break repair via homologous recombination"/>
    <property type="evidence" value="ECO:0007669"/>
    <property type="project" value="TreeGrafter"/>
</dbReference>
<dbReference type="Proteomes" id="UP000268014">
    <property type="component" value="Unassembled WGS sequence"/>
</dbReference>
<dbReference type="Pfam" id="PF04845">
    <property type="entry name" value="PurA"/>
    <property type="match status" value="1"/>
</dbReference>
<dbReference type="Gene3D" id="3.10.450.700">
    <property type="match status" value="1"/>
</dbReference>
<dbReference type="FunFam" id="2.30.30.140:FF:000013">
    <property type="entry name" value="Histone acetyltransferase"/>
    <property type="match status" value="1"/>
</dbReference>
<dbReference type="GO" id="GO:0000977">
    <property type="term" value="F:RNA polymerase II transcription regulatory region sequence-specific DNA binding"/>
    <property type="evidence" value="ECO:0007669"/>
    <property type="project" value="InterPro"/>
</dbReference>
<evidence type="ECO:0000256" key="4">
    <source>
        <dbReference type="ARBA" id="ARBA00013184"/>
    </source>
</evidence>
<dbReference type="Pfam" id="PF17772">
    <property type="entry name" value="zf-MYST"/>
    <property type="match status" value="1"/>
</dbReference>
<accession>A0A0N4X276</accession>
<evidence type="ECO:0000313" key="22">
    <source>
        <dbReference type="WBParaSite" id="HPLM_0001845401-mRNA-1"/>
    </source>
</evidence>
<gene>
    <name evidence="20" type="ORF">HPLM_LOCUS18446</name>
</gene>
<dbReference type="Gene3D" id="2.30.30.140">
    <property type="match status" value="1"/>
</dbReference>
<evidence type="ECO:0000256" key="11">
    <source>
        <dbReference type="ARBA" id="ARBA00023015"/>
    </source>
</evidence>
<evidence type="ECO:0000256" key="14">
    <source>
        <dbReference type="ARBA" id="ARBA00023204"/>
    </source>
</evidence>
<sequence>MSEGSVERAGSRRNEEELASKQLNIQYKRYYVDVKQNNRGRFIKIAEKGNELKKDSNLFQMGSNYKSRLVLTMSAAVQLCEQLGEMIKFSETLPEGAEGSAENGALKSEVLAFDSRRYYLDLKENQRGRFLRIAQTVANPRMSRAQIAIPAQGMMEMRDTLHEMLEKYSEGFLNDGNSTDATKTKQLTADNNKTFYFDIGKNDRGTFVRVTEVKQPAGYRTSITIPQSALDKFRHLLDDIIEDLAAPAAKPQLCTSMVILTNENPPGSENAIPGLERVVEGCRLMVKMTTQNEYRDAEVLLVRNDPPRFYVHYIDCNRRLDEWVPAENLNLESLRMPQKGKKGGVPPSVESTSASASPERELSKKSAAMRKRKAATMDEDSQDGIGQNGAPSQRGSMSMVGHSEDALTRIRNIEMIELGRHRIQPWYFAPYPQQLVHLPCIYICEFCLKYVKSQTCLKTHMKKCYLKHPPGNEIYRNEQLSFFEIDGRKNKASLYFQTYAQNLCLLAKLFLDHKTLYYDTDPFLFYVLAFLDDRGFHIVGFFSKVSFRFLFVFQSYSDYPQLLSGRTVDRGFSKNFFSYELSKVEGKTGSPEKPLSDLGLVSHFL</sequence>
<comment type="similarity">
    <text evidence="3">Belongs to the MYST (SAS/MOZ) family.</text>
</comment>
<evidence type="ECO:0000313" key="20">
    <source>
        <dbReference type="EMBL" id="VDO71121.1"/>
    </source>
</evidence>
<dbReference type="PANTHER" id="PTHR10615:SF219">
    <property type="entry name" value="HISTONE ACETYLTRANSFERASE KAT5"/>
    <property type="match status" value="1"/>
</dbReference>
<evidence type="ECO:0000256" key="16">
    <source>
        <dbReference type="ARBA" id="ARBA00023315"/>
    </source>
</evidence>
<dbReference type="SMART" id="SM00712">
    <property type="entry name" value="PUR"/>
    <property type="match status" value="3"/>
</dbReference>
<evidence type="ECO:0000256" key="13">
    <source>
        <dbReference type="ARBA" id="ARBA00023163"/>
    </source>
</evidence>
<dbReference type="SUPFAM" id="SSF55729">
    <property type="entry name" value="Acyl-CoA N-acyltransferases (Nat)"/>
    <property type="match status" value="1"/>
</dbReference>
<reference evidence="22" key="1">
    <citation type="submission" date="2017-02" db="UniProtKB">
        <authorList>
            <consortium name="WormBaseParasite"/>
        </authorList>
    </citation>
    <scope>IDENTIFICATION</scope>
</reference>
<dbReference type="PROSITE" id="PS51726">
    <property type="entry name" value="MYST_HAT"/>
    <property type="match status" value="1"/>
</dbReference>
<evidence type="ECO:0000256" key="3">
    <source>
        <dbReference type="ARBA" id="ARBA00010107"/>
    </source>
</evidence>
<keyword evidence="9" id="KW-0862">Zinc</keyword>
<protein>
    <recommendedName>
        <fullName evidence="4">histone acetyltransferase</fullName>
        <ecNumber evidence="4">2.3.1.48</ecNumber>
    </recommendedName>
</protein>
<dbReference type="GO" id="GO:0035267">
    <property type="term" value="C:NuA4 histone acetyltransferase complex"/>
    <property type="evidence" value="ECO:0007669"/>
    <property type="project" value="TreeGrafter"/>
</dbReference>
<keyword evidence="13" id="KW-0804">Transcription</keyword>
<dbReference type="Pfam" id="PF01853">
    <property type="entry name" value="MOZ_SAS"/>
    <property type="match status" value="1"/>
</dbReference>
<dbReference type="Gene3D" id="3.30.2450.30">
    <property type="match status" value="1"/>
</dbReference>
<comment type="subcellular location">
    <subcellularLocation>
        <location evidence="1">Nucleus</location>
    </subcellularLocation>
</comment>
<evidence type="ECO:0000313" key="21">
    <source>
        <dbReference type="Proteomes" id="UP000268014"/>
    </source>
</evidence>
<evidence type="ECO:0000256" key="15">
    <source>
        <dbReference type="ARBA" id="ARBA00023242"/>
    </source>
</evidence>
<feature type="region of interest" description="Disordered" evidence="18">
    <location>
        <begin position="334"/>
        <end position="399"/>
    </location>
</feature>
<evidence type="ECO:0000256" key="18">
    <source>
        <dbReference type="SAM" id="MobiDB-lite"/>
    </source>
</evidence>
<evidence type="ECO:0000259" key="19">
    <source>
        <dbReference type="PROSITE" id="PS51726"/>
    </source>
</evidence>
<keyword evidence="5" id="KW-0808">Transferase</keyword>
<dbReference type="InterPro" id="IPR016181">
    <property type="entry name" value="Acyl_CoA_acyltransferase"/>
</dbReference>
<keyword evidence="15" id="KW-0539">Nucleus</keyword>
<dbReference type="WBParaSite" id="HPLM_0001845401-mRNA-1">
    <property type="protein sequence ID" value="HPLM_0001845401-mRNA-1"/>
    <property type="gene ID" value="HPLM_0001845401"/>
</dbReference>
<dbReference type="InterPro" id="IPR016197">
    <property type="entry name" value="Chromo-like_dom_sf"/>
</dbReference>
<dbReference type="InterPro" id="IPR050603">
    <property type="entry name" value="MYST_HAT"/>
</dbReference>